<protein>
    <submittedName>
        <fullName evidence="2">Uncharacterized protein</fullName>
    </submittedName>
</protein>
<keyword evidence="1" id="KW-0472">Membrane</keyword>
<feature type="transmembrane region" description="Helical" evidence="1">
    <location>
        <begin position="153"/>
        <end position="173"/>
    </location>
</feature>
<organism evidence="2">
    <name type="scientific">Brassica cretica</name>
    <name type="common">Mustard</name>
    <dbReference type="NCBI Taxonomy" id="69181"/>
    <lineage>
        <taxon>Eukaryota</taxon>
        <taxon>Viridiplantae</taxon>
        <taxon>Streptophyta</taxon>
        <taxon>Embryophyta</taxon>
        <taxon>Tracheophyta</taxon>
        <taxon>Spermatophyta</taxon>
        <taxon>Magnoliopsida</taxon>
        <taxon>eudicotyledons</taxon>
        <taxon>Gunneridae</taxon>
        <taxon>Pentapetalae</taxon>
        <taxon>rosids</taxon>
        <taxon>malvids</taxon>
        <taxon>Brassicales</taxon>
        <taxon>Brassicaceae</taxon>
        <taxon>Brassiceae</taxon>
        <taxon>Brassica</taxon>
    </lineage>
</organism>
<dbReference type="EMBL" id="QGKY02000246">
    <property type="protein sequence ID" value="KAF2586287.1"/>
    <property type="molecule type" value="Genomic_DNA"/>
</dbReference>
<dbReference type="AlphaFoldDB" id="A0A8S9JXF9"/>
<keyword evidence="1" id="KW-1133">Transmembrane helix</keyword>
<evidence type="ECO:0000313" key="2">
    <source>
        <dbReference type="EMBL" id="KAF2586287.1"/>
    </source>
</evidence>
<name>A0A8S9JXF9_BRACR</name>
<sequence>MRFPKKKKIKHENRIEFSPAPKVPCRLAYRFASSPVISPLEMLLDLSSDLLRSHGNPLARRSTMESRFLVDFAAGGGGDKVDLAITEKRQELLDAGGDGPVVLFMSLWSCPSDNSTVLSFGSQRQQMSEQPRSVGSYGPAHIPVLVRSLDHSLAAEVIFLLAVLCVMSMRLVFRLRSYQVRVSVVFCASKSTVTSARKRVGFNSLAGLTGAMVMREGSGVAPKTWLRV</sequence>
<proteinExistence type="predicted"/>
<evidence type="ECO:0000256" key="1">
    <source>
        <dbReference type="SAM" id="Phobius"/>
    </source>
</evidence>
<reference evidence="2" key="1">
    <citation type="submission" date="2019-12" db="EMBL/GenBank/DDBJ databases">
        <title>Genome sequencing and annotation of Brassica cretica.</title>
        <authorList>
            <person name="Studholme D.J."/>
            <person name="Sarris P.F."/>
        </authorList>
    </citation>
    <scope>NUCLEOTIDE SEQUENCE</scope>
    <source>
        <strain evidence="2">PFS-102/07</strain>
        <tissue evidence="2">Leaf</tissue>
    </source>
</reference>
<gene>
    <name evidence="2" type="ORF">F2Q70_00036091</name>
</gene>
<accession>A0A8S9JXF9</accession>
<keyword evidence="1" id="KW-0812">Transmembrane</keyword>
<comment type="caution">
    <text evidence="2">The sequence shown here is derived from an EMBL/GenBank/DDBJ whole genome shotgun (WGS) entry which is preliminary data.</text>
</comment>